<evidence type="ECO:0000259" key="5">
    <source>
        <dbReference type="PROSITE" id="PS50850"/>
    </source>
</evidence>
<feature type="transmembrane region" description="Helical" evidence="4">
    <location>
        <begin position="373"/>
        <end position="397"/>
    </location>
</feature>
<evidence type="ECO:0000256" key="4">
    <source>
        <dbReference type="SAM" id="Phobius"/>
    </source>
</evidence>
<feature type="compositionally biased region" description="Polar residues" evidence="3">
    <location>
        <begin position="1"/>
        <end position="14"/>
    </location>
</feature>
<dbReference type="InterPro" id="IPR036259">
    <property type="entry name" value="MFS_trans_sf"/>
</dbReference>
<feature type="transmembrane region" description="Helical" evidence="4">
    <location>
        <begin position="148"/>
        <end position="167"/>
    </location>
</feature>
<feature type="transmembrane region" description="Helical" evidence="4">
    <location>
        <begin position="86"/>
        <end position="106"/>
    </location>
</feature>
<keyword evidence="4" id="KW-1133">Transmembrane helix</keyword>
<keyword evidence="7" id="KW-1185">Reference proteome</keyword>
<feature type="transmembrane region" description="Helical" evidence="4">
    <location>
        <begin position="206"/>
        <end position="227"/>
    </location>
</feature>
<evidence type="ECO:0000313" key="6">
    <source>
        <dbReference type="EMBL" id="CAG7998669.1"/>
    </source>
</evidence>
<comment type="similarity">
    <text evidence="2">Belongs to the major facilitator superfamily. Monocarboxylate porter (TC 2.A.1.13) family.</text>
</comment>
<protein>
    <recommendedName>
        <fullName evidence="5">Major facilitator superfamily (MFS) profile domain-containing protein</fullName>
    </recommendedName>
</protein>
<dbReference type="PANTHER" id="PTHR11360:SF177">
    <property type="entry name" value="RIBOFLAVIN TRANSPORTER MCH5"/>
    <property type="match status" value="1"/>
</dbReference>
<accession>A0A9W4HFJ3</accession>
<dbReference type="Gene3D" id="1.20.1250.20">
    <property type="entry name" value="MFS general substrate transporter like domains"/>
    <property type="match status" value="1"/>
</dbReference>
<dbReference type="PROSITE" id="PS50850">
    <property type="entry name" value="MFS"/>
    <property type="match status" value="1"/>
</dbReference>
<feature type="transmembrane region" description="Helical" evidence="4">
    <location>
        <begin position="338"/>
        <end position="361"/>
    </location>
</feature>
<sequence>MTLCTQSSHGSSHPSPLDGDSIDGQRSSQPLGTEDFPEGGLKGWLCVFGSFMGFFGSFGLVNSMGVLEAYLSTHQLSDYAAGQTGWIFGVLPFLTLFFGAQVGPVFDAKGPKVLLLAGSTLIMMMMISIGFCSTYWQFMLSIGVCGGTGISLVFTPTLSAVSHFFFARRGMATGIAASGGGVGGVCFTLMYSSLVPRIGFPWATRAVALLCLVSLILANLLVSSRLPRKSSKLKVFLPDFRIFSDKRYFVMTIACFFIEWGLFIPISYLISYTLRQGSSTTFSYQVLAILNAGSCVGRWVPGYVSDRMGRMNTLIVTVFLCIISNACLWLPAGSSTALIVIYAAIFGFASGGNISLVPVCIGQLCDTKNYGRYFATSYTIVSLSVLTGVPIAGQLVSTCNGEYWGLIVFTTCCYSAGLLCTIWVKIMCCGWSNLFSVF</sequence>
<keyword evidence="4" id="KW-0812">Transmembrane</keyword>
<dbReference type="Pfam" id="PF07690">
    <property type="entry name" value="MFS_1"/>
    <property type="match status" value="1"/>
</dbReference>
<dbReference type="OrthoDB" id="410267at2759"/>
<comment type="subcellular location">
    <subcellularLocation>
        <location evidence="1">Membrane</location>
        <topology evidence="1">Multi-pass membrane protein</topology>
    </subcellularLocation>
</comment>
<feature type="transmembrane region" description="Helical" evidence="4">
    <location>
        <begin position="282"/>
        <end position="301"/>
    </location>
</feature>
<feature type="transmembrane region" description="Helical" evidence="4">
    <location>
        <begin position="313"/>
        <end position="332"/>
    </location>
</feature>
<dbReference type="EMBL" id="CAJVOS010000012">
    <property type="protein sequence ID" value="CAG7998669.1"/>
    <property type="molecule type" value="Genomic_DNA"/>
</dbReference>
<feature type="transmembrane region" description="Helical" evidence="4">
    <location>
        <begin position="113"/>
        <end position="136"/>
    </location>
</feature>
<dbReference type="InterPro" id="IPR020846">
    <property type="entry name" value="MFS_dom"/>
</dbReference>
<dbReference type="InterPro" id="IPR050327">
    <property type="entry name" value="Proton-linked_MCT"/>
</dbReference>
<dbReference type="Proteomes" id="UP001153618">
    <property type="component" value="Unassembled WGS sequence"/>
</dbReference>
<dbReference type="InterPro" id="IPR011701">
    <property type="entry name" value="MFS"/>
</dbReference>
<keyword evidence="4" id="KW-0472">Membrane</keyword>
<name>A0A9W4HFJ3_PENOL</name>
<dbReference type="GO" id="GO:0016020">
    <property type="term" value="C:membrane"/>
    <property type="evidence" value="ECO:0007669"/>
    <property type="project" value="UniProtKB-SubCell"/>
</dbReference>
<dbReference type="SUPFAM" id="SSF103473">
    <property type="entry name" value="MFS general substrate transporter"/>
    <property type="match status" value="1"/>
</dbReference>
<comment type="caution">
    <text evidence="6">The sequence shown here is derived from an EMBL/GenBank/DDBJ whole genome shotgun (WGS) entry which is preliminary data.</text>
</comment>
<feature type="transmembrane region" description="Helical" evidence="4">
    <location>
        <begin position="248"/>
        <end position="270"/>
    </location>
</feature>
<feature type="region of interest" description="Disordered" evidence="3">
    <location>
        <begin position="1"/>
        <end position="33"/>
    </location>
</feature>
<evidence type="ECO:0000256" key="1">
    <source>
        <dbReference type="ARBA" id="ARBA00004141"/>
    </source>
</evidence>
<dbReference type="AlphaFoldDB" id="A0A9W4HFJ3"/>
<feature type="transmembrane region" description="Helical" evidence="4">
    <location>
        <begin position="403"/>
        <end position="424"/>
    </location>
</feature>
<feature type="domain" description="Major facilitator superfamily (MFS) profile" evidence="5">
    <location>
        <begin position="247"/>
        <end position="438"/>
    </location>
</feature>
<organism evidence="6 7">
    <name type="scientific">Penicillium olsonii</name>
    <dbReference type="NCBI Taxonomy" id="99116"/>
    <lineage>
        <taxon>Eukaryota</taxon>
        <taxon>Fungi</taxon>
        <taxon>Dikarya</taxon>
        <taxon>Ascomycota</taxon>
        <taxon>Pezizomycotina</taxon>
        <taxon>Eurotiomycetes</taxon>
        <taxon>Eurotiomycetidae</taxon>
        <taxon>Eurotiales</taxon>
        <taxon>Aspergillaceae</taxon>
        <taxon>Penicillium</taxon>
    </lineage>
</organism>
<dbReference type="GO" id="GO:0022857">
    <property type="term" value="F:transmembrane transporter activity"/>
    <property type="evidence" value="ECO:0007669"/>
    <property type="project" value="InterPro"/>
</dbReference>
<feature type="transmembrane region" description="Helical" evidence="4">
    <location>
        <begin position="174"/>
        <end position="194"/>
    </location>
</feature>
<reference evidence="6" key="1">
    <citation type="submission" date="2021-07" db="EMBL/GenBank/DDBJ databases">
        <authorList>
            <person name="Branca A.L. A."/>
        </authorList>
    </citation>
    <scope>NUCLEOTIDE SEQUENCE</scope>
</reference>
<proteinExistence type="inferred from homology"/>
<gene>
    <name evidence="6" type="ORF">POLS_LOCUS1793</name>
</gene>
<dbReference type="PANTHER" id="PTHR11360">
    <property type="entry name" value="MONOCARBOXYLATE TRANSPORTER"/>
    <property type="match status" value="1"/>
</dbReference>
<evidence type="ECO:0000313" key="7">
    <source>
        <dbReference type="Proteomes" id="UP001153618"/>
    </source>
</evidence>
<evidence type="ECO:0000256" key="2">
    <source>
        <dbReference type="ARBA" id="ARBA00006727"/>
    </source>
</evidence>
<evidence type="ECO:0000256" key="3">
    <source>
        <dbReference type="SAM" id="MobiDB-lite"/>
    </source>
</evidence>
<feature type="transmembrane region" description="Helical" evidence="4">
    <location>
        <begin position="44"/>
        <end position="66"/>
    </location>
</feature>